<evidence type="ECO:0000313" key="8">
    <source>
        <dbReference type="Proteomes" id="UP000264071"/>
    </source>
</evidence>
<feature type="compositionally biased region" description="Basic residues" evidence="6">
    <location>
        <begin position="19"/>
        <end position="29"/>
    </location>
</feature>
<keyword evidence="2 5" id="KW-0812">Transmembrane</keyword>
<protein>
    <recommendedName>
        <fullName evidence="5">Sec-independent protein translocase protein TatC</fullName>
    </recommendedName>
</protein>
<comment type="caution">
    <text evidence="7">The sequence shown here is derived from an EMBL/GenBank/DDBJ whole genome shotgun (WGS) entry which is preliminary data.</text>
</comment>
<evidence type="ECO:0000256" key="4">
    <source>
        <dbReference type="ARBA" id="ARBA00023136"/>
    </source>
</evidence>
<dbReference type="NCBIfam" id="TIGR00945">
    <property type="entry name" value="tatC"/>
    <property type="match status" value="1"/>
</dbReference>
<organism evidence="7 8">
    <name type="scientific">Gemmatimonas aurantiaca</name>
    <dbReference type="NCBI Taxonomy" id="173480"/>
    <lineage>
        <taxon>Bacteria</taxon>
        <taxon>Pseudomonadati</taxon>
        <taxon>Gemmatimonadota</taxon>
        <taxon>Gemmatimonadia</taxon>
        <taxon>Gemmatimonadales</taxon>
        <taxon>Gemmatimonadaceae</taxon>
        <taxon>Gemmatimonas</taxon>
    </lineage>
</organism>
<dbReference type="HAMAP" id="MF_00902">
    <property type="entry name" value="TatC"/>
    <property type="match status" value="1"/>
</dbReference>
<sequence length="299" mass="33225">MRPRRSSCSSRSSRSTRAAMKRRWRKRPSRRCADFTRRARQDEHSMAGSTPGEMPFLEHLEELRWRLFKCAVAIAIGVIGAFSLLYTKRIDIVGILAQPIQPYLRQPLMVTHVGDLFDIVMNASITLGVIAASPVVVWQVWGFLSPALYGHEKKVVIPALVAAALLFLAGMALAFEYVLPVTLAFYASFESESVNTMQTVDGYMSFVTAMCLAFGAIFELPVVIALLSALGIVQPEYLSRFRRHAVVGCLIAAALITPGSDPTSLLLLTIPLYMLYEASITVSRFIARRRERRLAVEVA</sequence>
<dbReference type="PRINTS" id="PR01840">
    <property type="entry name" value="TATCFAMILY"/>
</dbReference>
<accession>A0A3D4V7L7</accession>
<dbReference type="GO" id="GO:0009977">
    <property type="term" value="F:proton motive force dependent protein transmembrane transporter activity"/>
    <property type="evidence" value="ECO:0007669"/>
    <property type="project" value="TreeGrafter"/>
</dbReference>
<evidence type="ECO:0000256" key="3">
    <source>
        <dbReference type="ARBA" id="ARBA00022989"/>
    </source>
</evidence>
<comment type="subcellular location">
    <subcellularLocation>
        <location evidence="5">Cell membrane</location>
        <topology evidence="5">Multi-pass membrane protein</topology>
    </subcellularLocation>
    <subcellularLocation>
        <location evidence="1">Membrane</location>
        <topology evidence="1">Multi-pass membrane protein</topology>
    </subcellularLocation>
</comment>
<evidence type="ECO:0000256" key="2">
    <source>
        <dbReference type="ARBA" id="ARBA00022692"/>
    </source>
</evidence>
<feature type="transmembrane region" description="Helical" evidence="5">
    <location>
        <begin position="156"/>
        <end position="186"/>
    </location>
</feature>
<keyword evidence="5" id="KW-0813">Transport</keyword>
<feature type="transmembrane region" description="Helical" evidence="5">
    <location>
        <begin position="265"/>
        <end position="287"/>
    </location>
</feature>
<dbReference type="GO" id="GO:0033281">
    <property type="term" value="C:TAT protein transport complex"/>
    <property type="evidence" value="ECO:0007669"/>
    <property type="project" value="UniProtKB-UniRule"/>
</dbReference>
<dbReference type="PANTHER" id="PTHR30371:SF0">
    <property type="entry name" value="SEC-INDEPENDENT PROTEIN TRANSLOCASE PROTEIN TATC, CHLOROPLASTIC-RELATED"/>
    <property type="match status" value="1"/>
</dbReference>
<comment type="similarity">
    <text evidence="5">Belongs to the TatC family.</text>
</comment>
<dbReference type="Pfam" id="PF00902">
    <property type="entry name" value="TatC"/>
    <property type="match status" value="1"/>
</dbReference>
<evidence type="ECO:0000256" key="1">
    <source>
        <dbReference type="ARBA" id="ARBA00004141"/>
    </source>
</evidence>
<name>A0A3D4V7L7_9BACT</name>
<evidence type="ECO:0000256" key="5">
    <source>
        <dbReference type="HAMAP-Rule" id="MF_00902"/>
    </source>
</evidence>
<feature type="transmembrane region" description="Helical" evidence="5">
    <location>
        <begin position="67"/>
        <end position="86"/>
    </location>
</feature>
<dbReference type="Proteomes" id="UP000264071">
    <property type="component" value="Unassembled WGS sequence"/>
</dbReference>
<evidence type="ECO:0000313" key="7">
    <source>
        <dbReference type="EMBL" id="HCT57133.1"/>
    </source>
</evidence>
<keyword evidence="5" id="KW-0811">Translocation</keyword>
<feature type="transmembrane region" description="Helical" evidence="5">
    <location>
        <begin position="206"/>
        <end position="229"/>
    </location>
</feature>
<feature type="transmembrane region" description="Helical" evidence="5">
    <location>
        <begin position="119"/>
        <end position="144"/>
    </location>
</feature>
<dbReference type="InterPro" id="IPR002033">
    <property type="entry name" value="TatC"/>
</dbReference>
<feature type="region of interest" description="Disordered" evidence="6">
    <location>
        <begin position="1"/>
        <end position="29"/>
    </location>
</feature>
<gene>
    <name evidence="5 7" type="primary">tatC</name>
    <name evidence="7" type="ORF">DGD08_07955</name>
</gene>
<feature type="transmembrane region" description="Helical" evidence="5">
    <location>
        <begin position="241"/>
        <end position="259"/>
    </location>
</feature>
<keyword evidence="5" id="KW-1003">Cell membrane</keyword>
<dbReference type="GO" id="GO:0065002">
    <property type="term" value="P:intracellular protein transmembrane transport"/>
    <property type="evidence" value="ECO:0007669"/>
    <property type="project" value="TreeGrafter"/>
</dbReference>
<keyword evidence="3 5" id="KW-1133">Transmembrane helix</keyword>
<keyword evidence="5" id="KW-0653">Protein transport</keyword>
<feature type="compositionally biased region" description="Low complexity" evidence="6">
    <location>
        <begin position="1"/>
        <end position="17"/>
    </location>
</feature>
<keyword evidence="4 5" id="KW-0472">Membrane</keyword>
<dbReference type="EMBL" id="DPIY01000007">
    <property type="protein sequence ID" value="HCT57133.1"/>
    <property type="molecule type" value="Genomic_DNA"/>
</dbReference>
<dbReference type="GO" id="GO:0043953">
    <property type="term" value="P:protein transport by the Tat complex"/>
    <property type="evidence" value="ECO:0007669"/>
    <property type="project" value="UniProtKB-UniRule"/>
</dbReference>
<evidence type="ECO:0000256" key="6">
    <source>
        <dbReference type="SAM" id="MobiDB-lite"/>
    </source>
</evidence>
<dbReference type="AlphaFoldDB" id="A0A3D4V7L7"/>
<reference evidence="7 8" key="1">
    <citation type="journal article" date="2018" name="Nat. Biotechnol.">
        <title>A standardized bacterial taxonomy based on genome phylogeny substantially revises the tree of life.</title>
        <authorList>
            <person name="Parks D.H."/>
            <person name="Chuvochina M."/>
            <person name="Waite D.W."/>
            <person name="Rinke C."/>
            <person name="Skarshewski A."/>
            <person name="Chaumeil P.A."/>
            <person name="Hugenholtz P."/>
        </authorList>
    </citation>
    <scope>NUCLEOTIDE SEQUENCE [LARGE SCALE GENOMIC DNA]</scope>
    <source>
        <strain evidence="7">UBA8844</strain>
    </source>
</reference>
<comment type="function">
    <text evidence="5">Part of the twin-arginine translocation (Tat) system that transports large folded proteins containing a characteristic twin-arginine motif in their signal peptide across membranes.</text>
</comment>
<dbReference type="PANTHER" id="PTHR30371">
    <property type="entry name" value="SEC-INDEPENDENT PROTEIN TRANSLOCASE PROTEIN TATC"/>
    <property type="match status" value="1"/>
</dbReference>
<comment type="subunit">
    <text evidence="5">Forms a complex with TatA.</text>
</comment>
<proteinExistence type="inferred from homology"/>